<dbReference type="PROSITE" id="PS51819">
    <property type="entry name" value="VOC"/>
    <property type="match status" value="1"/>
</dbReference>
<dbReference type="Pfam" id="PF00903">
    <property type="entry name" value="Glyoxalase"/>
    <property type="match status" value="1"/>
</dbReference>
<dbReference type="InterPro" id="IPR050383">
    <property type="entry name" value="GlyoxalaseI/FosfomycinResist"/>
</dbReference>
<dbReference type="BioCyc" id="PAER208963:G1G74-2662-MONOMER"/>
<dbReference type="AlphaFoldDB" id="A0A0H2ZBV9"/>
<accession>A0A0H2ZBV9</accession>
<dbReference type="KEGG" id="pau:PA14_31640"/>
<dbReference type="InterPro" id="IPR029068">
    <property type="entry name" value="Glyas_Bleomycin-R_OHBP_Dase"/>
</dbReference>
<dbReference type="InterPro" id="IPR004360">
    <property type="entry name" value="Glyas_Fos-R_dOase_dom"/>
</dbReference>
<reference evidence="2 3" key="1">
    <citation type="journal article" date="2006" name="Genome Biol.">
        <title>Genomic analysis reveals that Pseudomonas aeruginosa virulence is combinatorial.</title>
        <authorList>
            <person name="Lee D.G."/>
            <person name="Urbach J.M."/>
            <person name="Wu G."/>
            <person name="Liberati N.T."/>
            <person name="Feinbaum R.L."/>
            <person name="Miyata S."/>
            <person name="Diggins L.T."/>
            <person name="He J."/>
            <person name="Saucier M."/>
            <person name="Deziel E."/>
            <person name="Friedman L."/>
            <person name="Li L."/>
            <person name="Grills G."/>
            <person name="Montgomery K."/>
            <person name="Kucherlapati R."/>
            <person name="Rahme L.G."/>
            <person name="Ausubel F.M."/>
        </authorList>
    </citation>
    <scope>NUCLEOTIDE SEQUENCE [LARGE SCALE GENOMIC DNA]</scope>
    <source>
        <strain evidence="2 3">UCBPP-PA14</strain>
    </source>
</reference>
<dbReference type="SUPFAM" id="SSF54593">
    <property type="entry name" value="Glyoxalase/Bleomycin resistance protein/Dihydroxybiphenyl dioxygenase"/>
    <property type="match status" value="1"/>
</dbReference>
<keyword evidence="2" id="KW-0223">Dioxygenase</keyword>
<dbReference type="Proteomes" id="UP000000653">
    <property type="component" value="Chromosome"/>
</dbReference>
<sequence>MTMQPFVVERLDHIVLRVRDLERSIAFYRDVLGCVVVKWRDDLELAHLRLGTSMLDLVAVSGSLGREGGAAPGGEGRNVDHFCVRIEPFDEAALIAHLEGFGLVPQVPAEIRFGAEGDGWSLYFFDPDGNRVELKGARVDNPA</sequence>
<dbReference type="EMBL" id="CP000438">
    <property type="protein sequence ID" value="ABJ11726.1"/>
    <property type="molecule type" value="Genomic_DNA"/>
</dbReference>
<dbReference type="GO" id="GO:0051213">
    <property type="term" value="F:dioxygenase activity"/>
    <property type="evidence" value="ECO:0007669"/>
    <property type="project" value="UniProtKB-KW"/>
</dbReference>
<evidence type="ECO:0000259" key="1">
    <source>
        <dbReference type="PROSITE" id="PS51819"/>
    </source>
</evidence>
<dbReference type="PANTHER" id="PTHR21366:SF14">
    <property type="entry name" value="GLYOXALASE DOMAIN-CONTAINING PROTEIN 5"/>
    <property type="match status" value="1"/>
</dbReference>
<dbReference type="InterPro" id="IPR037523">
    <property type="entry name" value="VOC_core"/>
</dbReference>
<organism evidence="2 3">
    <name type="scientific">Pseudomonas aeruginosa (strain UCBPP-PA14)</name>
    <dbReference type="NCBI Taxonomy" id="208963"/>
    <lineage>
        <taxon>Bacteria</taxon>
        <taxon>Pseudomonadati</taxon>
        <taxon>Pseudomonadota</taxon>
        <taxon>Gammaproteobacteria</taxon>
        <taxon>Pseudomonadales</taxon>
        <taxon>Pseudomonadaceae</taxon>
        <taxon>Pseudomonas</taxon>
    </lineage>
</organism>
<feature type="domain" description="VOC" evidence="1">
    <location>
        <begin position="10"/>
        <end position="137"/>
    </location>
</feature>
<gene>
    <name evidence="2" type="ordered locus">PA14_31640</name>
</gene>
<dbReference type="RefSeq" id="WP_003139067.1">
    <property type="nucleotide sequence ID" value="NC_008463.1"/>
</dbReference>
<dbReference type="PANTHER" id="PTHR21366">
    <property type="entry name" value="GLYOXALASE FAMILY PROTEIN"/>
    <property type="match status" value="1"/>
</dbReference>
<evidence type="ECO:0000313" key="2">
    <source>
        <dbReference type="EMBL" id="ABJ11726.1"/>
    </source>
</evidence>
<proteinExistence type="predicted"/>
<evidence type="ECO:0000313" key="3">
    <source>
        <dbReference type="Proteomes" id="UP000000653"/>
    </source>
</evidence>
<dbReference type="Gene3D" id="3.10.180.10">
    <property type="entry name" value="2,3-Dihydroxybiphenyl 1,2-Dioxygenase, domain 1"/>
    <property type="match status" value="1"/>
</dbReference>
<protein>
    <submittedName>
        <fullName evidence="2">Putative ring-cleaving dioxygenase</fullName>
    </submittedName>
</protein>
<dbReference type="HOGENOM" id="CLU_046006_4_0_6"/>
<keyword evidence="2" id="KW-0560">Oxidoreductase</keyword>
<name>A0A0H2ZBV9_PSEAB</name>